<name>A0A060RAK9_9BACT</name>
<evidence type="ECO:0000259" key="1">
    <source>
        <dbReference type="Pfam" id="PF12762"/>
    </source>
</evidence>
<protein>
    <recommendedName>
        <fullName evidence="1">ISXO2-like transposase domain-containing protein</fullName>
    </recommendedName>
</protein>
<dbReference type="Proteomes" id="UP000027616">
    <property type="component" value="Chromosome I"/>
</dbReference>
<proteinExistence type="predicted"/>
<dbReference type="Pfam" id="PF12762">
    <property type="entry name" value="DDE_Tnp_IS1595"/>
    <property type="match status" value="1"/>
</dbReference>
<dbReference type="InterPro" id="IPR024445">
    <property type="entry name" value="Tnp_ISXO2-like"/>
</dbReference>
<evidence type="ECO:0000313" key="2">
    <source>
        <dbReference type="EMBL" id="CDN32675.1"/>
    </source>
</evidence>
<evidence type="ECO:0000313" key="3">
    <source>
        <dbReference type="Proteomes" id="UP000027616"/>
    </source>
</evidence>
<dbReference type="STRING" id="1433126.BN938_2605"/>
<feature type="domain" description="ISXO2-like transposase" evidence="1">
    <location>
        <begin position="8"/>
        <end position="58"/>
    </location>
</feature>
<keyword evidence="3" id="KW-1185">Reference proteome</keyword>
<dbReference type="AlphaFoldDB" id="A0A060RAK9"/>
<organism evidence="2 3">
    <name type="scientific">Mucinivorans hirudinis</name>
    <dbReference type="NCBI Taxonomy" id="1433126"/>
    <lineage>
        <taxon>Bacteria</taxon>
        <taxon>Pseudomonadati</taxon>
        <taxon>Bacteroidota</taxon>
        <taxon>Bacteroidia</taxon>
        <taxon>Bacteroidales</taxon>
        <taxon>Rikenellaceae</taxon>
        <taxon>Mucinivorans</taxon>
    </lineage>
</organism>
<sequence>MPIIKGKADTNAVIYSDGFKTYDGLVNYGYKKHYRVKHGENEFADGHKHINGIENFGSVI</sequence>
<gene>
    <name evidence="2" type="ORF">BN938_2605</name>
</gene>
<dbReference type="HOGENOM" id="CLU_044348_11_3_10"/>
<dbReference type="KEGG" id="rbc:BN938_2605"/>
<reference evidence="2 3" key="1">
    <citation type="journal article" date="2015" name="Genome Announc.">
        <title>Complete Genome Sequence of the Novel Leech Symbiont Mucinivorans hirudinis M3T.</title>
        <authorList>
            <person name="Nelson M.C."/>
            <person name="Bomar L."/>
            <person name="Graf J."/>
        </authorList>
    </citation>
    <scope>NUCLEOTIDE SEQUENCE [LARGE SCALE GENOMIC DNA]</scope>
    <source>
        <strain evidence="3">M3</strain>
    </source>
</reference>
<dbReference type="EMBL" id="HG934468">
    <property type="protein sequence ID" value="CDN32675.1"/>
    <property type="molecule type" value="Genomic_DNA"/>
</dbReference>
<accession>A0A060RAK9</accession>